<feature type="region of interest" description="Disordered" evidence="2">
    <location>
        <begin position="1"/>
        <end position="103"/>
    </location>
</feature>
<name>A0A6G0XVE8_9STRA</name>
<comment type="caution">
    <text evidence="3">The sequence shown here is derived from an EMBL/GenBank/DDBJ whole genome shotgun (WGS) entry which is preliminary data.</text>
</comment>
<feature type="coiled-coil region" evidence="1">
    <location>
        <begin position="135"/>
        <end position="179"/>
    </location>
</feature>
<dbReference type="EMBL" id="VJMJ01000009">
    <property type="protein sequence ID" value="KAF0744462.1"/>
    <property type="molecule type" value="Genomic_DNA"/>
</dbReference>
<evidence type="ECO:0000256" key="2">
    <source>
        <dbReference type="SAM" id="MobiDB-lite"/>
    </source>
</evidence>
<keyword evidence="4" id="KW-1185">Reference proteome</keyword>
<organism evidence="3 4">
    <name type="scientific">Aphanomyces euteiches</name>
    <dbReference type="NCBI Taxonomy" id="100861"/>
    <lineage>
        <taxon>Eukaryota</taxon>
        <taxon>Sar</taxon>
        <taxon>Stramenopiles</taxon>
        <taxon>Oomycota</taxon>
        <taxon>Saprolegniomycetes</taxon>
        <taxon>Saprolegniales</taxon>
        <taxon>Verrucalvaceae</taxon>
        <taxon>Aphanomyces</taxon>
    </lineage>
</organism>
<dbReference type="VEuPathDB" id="FungiDB:AeMF1_001489"/>
<evidence type="ECO:0008006" key="5">
    <source>
        <dbReference type="Google" id="ProtNLM"/>
    </source>
</evidence>
<feature type="compositionally biased region" description="Polar residues" evidence="2">
    <location>
        <begin position="77"/>
        <end position="100"/>
    </location>
</feature>
<proteinExistence type="predicted"/>
<keyword evidence="1" id="KW-0175">Coiled coil</keyword>
<protein>
    <recommendedName>
        <fullName evidence="5">Coiled-coil SMC6 And NSE5 INteracting (CANIN) domain-containing protein</fullName>
    </recommendedName>
</protein>
<sequence>MRRSSRVQASRATRDQPDSREDSKPSSTSTPTLIKNDKTPQTPEAKNATAPTKRKGQTLIQQRKQVAFQSPAKETPTKTLSTPQKGGTKSPSRFSLGLTQDDSEVDDIMNQLEEALPKQKKRKKARKSIDMFDDLDALLAENNKEQEKKKERADKIAQLRQESKELKELGCSLRQLSSEIETNMKDLQADDHLFDTEVVVEVEKFGYVFEPLTEPLTCPDFIPSKQDLNSPFKLVYECLATTNETQLASLLWSQAILVLAVEIKERVPSVICRWLFSLVSSHRNSHIVQGAFMNLFTLLLAGKSNVSQLTCGLPCGMLCRGIALPVKMDWDVSFNDFFICFRKYGFKESKRALNSKSKAQGHGSSSVWKIPFPSVNMEHVTMLFILGLRTDKLKTSDYDICTCCIFFLRMQFEDVLRPQLRELCSYCLEVLLDAFTPKLWRQQYAPLLILRIAGINEGFFQSAAGWLSIARRLPRTERGTQLTTGLAVYILQHRLDSSEESPIASSDEPLKFPLHCDLVLDIISTSVDSLIAKYSDSDAREVVPPYDLISNKIALMDLALQAFLNYLEPRDMSLILEKLDRLALTNKAVQAVQWHEMKTLVSLMHRKYSPENLRIGRMPSPKAKVVLFIDD</sequence>
<reference evidence="3 4" key="1">
    <citation type="submission" date="2019-07" db="EMBL/GenBank/DDBJ databases">
        <title>Genomics analysis of Aphanomyces spp. identifies a new class of oomycete effector associated with host adaptation.</title>
        <authorList>
            <person name="Gaulin E."/>
        </authorList>
    </citation>
    <scope>NUCLEOTIDE SEQUENCE [LARGE SCALE GENOMIC DNA]</scope>
    <source>
        <strain evidence="3 4">ATCC 201684</strain>
    </source>
</reference>
<feature type="compositionally biased region" description="Polar residues" evidence="2">
    <location>
        <begin position="58"/>
        <end position="68"/>
    </location>
</feature>
<dbReference type="Proteomes" id="UP000481153">
    <property type="component" value="Unassembled WGS sequence"/>
</dbReference>
<feature type="compositionally biased region" description="Basic and acidic residues" evidence="2">
    <location>
        <begin position="12"/>
        <end position="24"/>
    </location>
</feature>
<evidence type="ECO:0000256" key="1">
    <source>
        <dbReference type="SAM" id="Coils"/>
    </source>
</evidence>
<feature type="compositionally biased region" description="Polar residues" evidence="2">
    <location>
        <begin position="25"/>
        <end position="44"/>
    </location>
</feature>
<feature type="compositionally biased region" description="Polar residues" evidence="2">
    <location>
        <begin position="1"/>
        <end position="11"/>
    </location>
</feature>
<evidence type="ECO:0000313" key="3">
    <source>
        <dbReference type="EMBL" id="KAF0744462.1"/>
    </source>
</evidence>
<evidence type="ECO:0000313" key="4">
    <source>
        <dbReference type="Proteomes" id="UP000481153"/>
    </source>
</evidence>
<gene>
    <name evidence="3" type="ORF">Ae201684_000940</name>
</gene>
<dbReference type="AlphaFoldDB" id="A0A6G0XVE8"/>
<accession>A0A6G0XVE8</accession>